<evidence type="ECO:0000313" key="2">
    <source>
        <dbReference type="Proteomes" id="UP000075840"/>
    </source>
</evidence>
<sequence>MKSDTPQFVSSVLL</sequence>
<dbReference type="EMBL" id="APCN01002643">
    <property type="status" value="NOT_ANNOTATED_CDS"/>
    <property type="molecule type" value="Genomic_DNA"/>
</dbReference>
<dbReference type="EnsemblMetazoa" id="AARA014830-RA">
    <property type="protein sequence ID" value="AARA014830-PA"/>
    <property type="gene ID" value="AARA014830"/>
</dbReference>
<keyword evidence="2" id="KW-1185">Reference proteome</keyword>
<reference evidence="1" key="1">
    <citation type="submission" date="2022-08" db="UniProtKB">
        <authorList>
            <consortium name="EnsemblMetazoa"/>
        </authorList>
    </citation>
    <scope>IDENTIFICATION</scope>
    <source>
        <strain evidence="1">Dongola</strain>
    </source>
</reference>
<proteinExistence type="predicted"/>
<dbReference type="VEuPathDB" id="VectorBase:AARA014830"/>
<evidence type="ECO:0000313" key="1">
    <source>
        <dbReference type="EnsemblMetazoa" id="AARA014830-PA"/>
    </source>
</evidence>
<protein>
    <submittedName>
        <fullName evidence="1">Uncharacterized protein</fullName>
    </submittedName>
</protein>
<name>A0A182IH97_ANOAR</name>
<accession>A0A182IH97</accession>
<dbReference type="Proteomes" id="UP000075840">
    <property type="component" value="Unassembled WGS sequence"/>
</dbReference>
<organism evidence="1 2">
    <name type="scientific">Anopheles arabiensis</name>
    <name type="common">Mosquito</name>
    <dbReference type="NCBI Taxonomy" id="7173"/>
    <lineage>
        <taxon>Eukaryota</taxon>
        <taxon>Metazoa</taxon>
        <taxon>Ecdysozoa</taxon>
        <taxon>Arthropoda</taxon>
        <taxon>Hexapoda</taxon>
        <taxon>Insecta</taxon>
        <taxon>Pterygota</taxon>
        <taxon>Neoptera</taxon>
        <taxon>Endopterygota</taxon>
        <taxon>Diptera</taxon>
        <taxon>Nematocera</taxon>
        <taxon>Culicoidea</taxon>
        <taxon>Culicidae</taxon>
        <taxon>Anophelinae</taxon>
        <taxon>Anopheles</taxon>
    </lineage>
</organism>